<proteinExistence type="predicted"/>
<accession>A0ABP7H3T3</accession>
<sequence length="233" mass="27442">MEALTRSEEQQVESIRELKSNPLFEVTDEKESLSFPISDFDPLSGTKEEWADVRLSAELKDCALRFWSLSCQWHCVDPELELHGEFCLPHLYRALLRDAPRYNDLASEPERSLMSELRLIDFAPARATGEAAYIRIEPHKDQLEIWYQDRYLYEEDTNTQGFLRMELDYCAYLEALRLTKGAFGWQMLFVDVELRGLEFRRHRENLTAMLRTFPSAFPQYDYAPLISRLEARL</sequence>
<dbReference type="EMBL" id="BAABDE010000006">
    <property type="protein sequence ID" value="GAA3779151.1"/>
    <property type="molecule type" value="Genomic_DNA"/>
</dbReference>
<reference evidence="2" key="1">
    <citation type="journal article" date="2019" name="Int. J. Syst. Evol. Microbiol.">
        <title>The Global Catalogue of Microorganisms (GCM) 10K type strain sequencing project: providing services to taxonomists for standard genome sequencing and annotation.</title>
        <authorList>
            <consortium name="The Broad Institute Genomics Platform"/>
            <consortium name="The Broad Institute Genome Sequencing Center for Infectious Disease"/>
            <person name="Wu L."/>
            <person name="Ma J."/>
        </authorList>
    </citation>
    <scope>NUCLEOTIDE SEQUENCE [LARGE SCALE GENOMIC DNA]</scope>
    <source>
        <strain evidence="2">JCM 17138</strain>
    </source>
</reference>
<name>A0ABP7H3T3_9ACTN</name>
<evidence type="ECO:0000313" key="1">
    <source>
        <dbReference type="EMBL" id="GAA3779151.1"/>
    </source>
</evidence>
<gene>
    <name evidence="1" type="ORF">GCM10022403_012270</name>
</gene>
<keyword evidence="2" id="KW-1185">Reference proteome</keyword>
<evidence type="ECO:0000313" key="2">
    <source>
        <dbReference type="Proteomes" id="UP001501009"/>
    </source>
</evidence>
<protein>
    <submittedName>
        <fullName evidence="1">Uncharacterized protein</fullName>
    </submittedName>
</protein>
<organism evidence="1 2">
    <name type="scientific">Streptomyces coacervatus</name>
    <dbReference type="NCBI Taxonomy" id="647381"/>
    <lineage>
        <taxon>Bacteria</taxon>
        <taxon>Bacillati</taxon>
        <taxon>Actinomycetota</taxon>
        <taxon>Actinomycetes</taxon>
        <taxon>Kitasatosporales</taxon>
        <taxon>Streptomycetaceae</taxon>
        <taxon>Streptomyces</taxon>
    </lineage>
</organism>
<comment type="caution">
    <text evidence="1">The sequence shown here is derived from an EMBL/GenBank/DDBJ whole genome shotgun (WGS) entry which is preliminary data.</text>
</comment>
<dbReference type="Proteomes" id="UP001501009">
    <property type="component" value="Unassembled WGS sequence"/>
</dbReference>